<comment type="caution">
    <text evidence="8">The sequence shown here is derived from an EMBL/GenBank/DDBJ whole genome shotgun (WGS) entry which is preliminary data.</text>
</comment>
<organism evidence="8 9">
    <name type="scientific">Hirundo rustica rustica</name>
    <dbReference type="NCBI Taxonomy" id="333673"/>
    <lineage>
        <taxon>Eukaryota</taxon>
        <taxon>Metazoa</taxon>
        <taxon>Chordata</taxon>
        <taxon>Craniata</taxon>
        <taxon>Vertebrata</taxon>
        <taxon>Euteleostomi</taxon>
        <taxon>Archelosauria</taxon>
        <taxon>Archosauria</taxon>
        <taxon>Dinosauria</taxon>
        <taxon>Saurischia</taxon>
        <taxon>Theropoda</taxon>
        <taxon>Coelurosauria</taxon>
        <taxon>Aves</taxon>
        <taxon>Neognathae</taxon>
        <taxon>Neoaves</taxon>
        <taxon>Telluraves</taxon>
        <taxon>Australaves</taxon>
        <taxon>Passeriformes</taxon>
        <taxon>Sylvioidea</taxon>
        <taxon>Hirundinidae</taxon>
        <taxon>Hirundo</taxon>
    </lineage>
</organism>
<dbReference type="PROSITE" id="PS50879">
    <property type="entry name" value="RNASE_H_1"/>
    <property type="match status" value="1"/>
</dbReference>
<keyword evidence="5" id="KW-0378">Hydrolase</keyword>
<dbReference type="Proteomes" id="UP000269221">
    <property type="component" value="Unassembled WGS sequence"/>
</dbReference>
<keyword evidence="1" id="KW-0808">Transferase</keyword>
<dbReference type="OrthoDB" id="9908810at2759"/>
<evidence type="ECO:0000256" key="2">
    <source>
        <dbReference type="ARBA" id="ARBA00022695"/>
    </source>
</evidence>
<evidence type="ECO:0000256" key="6">
    <source>
        <dbReference type="ARBA" id="ARBA00022918"/>
    </source>
</evidence>
<proteinExistence type="predicted"/>
<dbReference type="GO" id="GO:0003676">
    <property type="term" value="F:nucleic acid binding"/>
    <property type="evidence" value="ECO:0007669"/>
    <property type="project" value="InterPro"/>
</dbReference>
<dbReference type="PANTHER" id="PTHR41694:SF5">
    <property type="entry name" value="RIBONUCLEASE H"/>
    <property type="match status" value="1"/>
</dbReference>
<feature type="domain" description="RNase H type-1" evidence="7">
    <location>
        <begin position="54"/>
        <end position="204"/>
    </location>
</feature>
<dbReference type="CDD" id="cd09273">
    <property type="entry name" value="RNase_HI_RT_Bel"/>
    <property type="match status" value="1"/>
</dbReference>
<dbReference type="AlphaFoldDB" id="A0A3M0J3N6"/>
<dbReference type="GO" id="GO:0004523">
    <property type="term" value="F:RNA-DNA hybrid ribonuclease activity"/>
    <property type="evidence" value="ECO:0007669"/>
    <property type="project" value="InterPro"/>
</dbReference>
<evidence type="ECO:0000259" key="7">
    <source>
        <dbReference type="PROSITE" id="PS50879"/>
    </source>
</evidence>
<keyword evidence="6" id="KW-0695">RNA-directed DNA polymerase</keyword>
<reference evidence="8 9" key="1">
    <citation type="submission" date="2018-07" db="EMBL/GenBank/DDBJ databases">
        <title>A high quality draft genome assembly of the barn swallow (H. rustica rustica).</title>
        <authorList>
            <person name="Formenti G."/>
            <person name="Chiara M."/>
            <person name="Poveda L."/>
            <person name="Francoijs K.-J."/>
            <person name="Bonisoli-Alquati A."/>
            <person name="Canova L."/>
            <person name="Gianfranceschi L."/>
            <person name="Horner D.S."/>
            <person name="Saino N."/>
        </authorList>
    </citation>
    <scope>NUCLEOTIDE SEQUENCE [LARGE SCALE GENOMIC DNA]</scope>
    <source>
        <strain evidence="8">Chelidonia</strain>
        <tissue evidence="8">Blood</tissue>
    </source>
</reference>
<evidence type="ECO:0000256" key="5">
    <source>
        <dbReference type="ARBA" id="ARBA00022801"/>
    </source>
</evidence>
<gene>
    <name evidence="8" type="ORF">DUI87_27460</name>
</gene>
<keyword evidence="9" id="KW-1185">Reference proteome</keyword>
<keyword evidence="4" id="KW-0255">Endonuclease</keyword>
<evidence type="ECO:0000313" key="8">
    <source>
        <dbReference type="EMBL" id="RMB96021.1"/>
    </source>
</evidence>
<dbReference type="PANTHER" id="PTHR41694">
    <property type="entry name" value="ENDOGENOUS RETROVIRUS GROUP K MEMBER POL PROTEIN"/>
    <property type="match status" value="1"/>
</dbReference>
<accession>A0A3M0J3N6</accession>
<name>A0A3M0J3N6_HIRRU</name>
<evidence type="ECO:0000256" key="1">
    <source>
        <dbReference type="ARBA" id="ARBA00022679"/>
    </source>
</evidence>
<dbReference type="EMBL" id="QRBI01000180">
    <property type="protein sequence ID" value="RMB96021.1"/>
    <property type="molecule type" value="Genomic_DNA"/>
</dbReference>
<dbReference type="InterPro" id="IPR036397">
    <property type="entry name" value="RNaseH_sf"/>
</dbReference>
<dbReference type="InterPro" id="IPR002156">
    <property type="entry name" value="RNaseH_domain"/>
</dbReference>
<dbReference type="GO" id="GO:0003964">
    <property type="term" value="F:RNA-directed DNA polymerase activity"/>
    <property type="evidence" value="ECO:0007669"/>
    <property type="project" value="UniProtKB-KW"/>
</dbReference>
<evidence type="ECO:0000256" key="4">
    <source>
        <dbReference type="ARBA" id="ARBA00022759"/>
    </source>
</evidence>
<evidence type="ECO:0000313" key="9">
    <source>
        <dbReference type="Proteomes" id="UP000269221"/>
    </source>
</evidence>
<dbReference type="STRING" id="333673.A0A3M0J3N6"/>
<sequence>MPEEDLRMGRLPAFGPLGTAGFTRPQDSLGPVTPRRTGIDFQTKTREDLDDIPLPYGKKLFTDGSSRVIEGKRISGYAIVDAVEGRDLQITEKGKLPSNWSAQCCEVYALKRGLDLLEGSQGTIYTDSKYAFGIVHTFGKIWEERGYLNSKGKNLVHKELIRLVLESLFKPIEVAVVYVKGHQKGSALEIRGNQLADRTAKEAA</sequence>
<evidence type="ECO:0000256" key="3">
    <source>
        <dbReference type="ARBA" id="ARBA00022722"/>
    </source>
</evidence>
<dbReference type="SUPFAM" id="SSF53098">
    <property type="entry name" value="Ribonuclease H-like"/>
    <property type="match status" value="1"/>
</dbReference>
<dbReference type="Gene3D" id="3.30.420.10">
    <property type="entry name" value="Ribonuclease H-like superfamily/Ribonuclease H"/>
    <property type="match status" value="1"/>
</dbReference>
<protein>
    <recommendedName>
        <fullName evidence="7">RNase H type-1 domain-containing protein</fullName>
    </recommendedName>
</protein>
<dbReference type="Pfam" id="PF00075">
    <property type="entry name" value="RNase_H"/>
    <property type="match status" value="1"/>
</dbReference>
<keyword evidence="2" id="KW-0548">Nucleotidyltransferase</keyword>
<keyword evidence="3" id="KW-0540">Nuclease</keyword>
<dbReference type="InterPro" id="IPR012337">
    <property type="entry name" value="RNaseH-like_sf"/>
</dbReference>